<dbReference type="PANTHER" id="PTHR23095">
    <property type="entry name" value="PARANEOPLASTIC ANTIGEN"/>
    <property type="match status" value="1"/>
</dbReference>
<name>A0A2G8KUL2_STIJA</name>
<feature type="domain" description="Paraneoplastic antigen Ma-like C-terminal" evidence="1">
    <location>
        <begin position="6"/>
        <end position="109"/>
    </location>
</feature>
<organism evidence="2 3">
    <name type="scientific">Stichopus japonicus</name>
    <name type="common">Sea cucumber</name>
    <dbReference type="NCBI Taxonomy" id="307972"/>
    <lineage>
        <taxon>Eukaryota</taxon>
        <taxon>Metazoa</taxon>
        <taxon>Echinodermata</taxon>
        <taxon>Eleutherozoa</taxon>
        <taxon>Echinozoa</taxon>
        <taxon>Holothuroidea</taxon>
        <taxon>Aspidochirotacea</taxon>
        <taxon>Aspidochirotida</taxon>
        <taxon>Stichopodidae</taxon>
        <taxon>Apostichopus</taxon>
    </lineage>
</organism>
<dbReference type="AlphaFoldDB" id="A0A2G8KUL2"/>
<reference evidence="2 3" key="1">
    <citation type="journal article" date="2017" name="PLoS Biol.">
        <title>The sea cucumber genome provides insights into morphological evolution and visceral regeneration.</title>
        <authorList>
            <person name="Zhang X."/>
            <person name="Sun L."/>
            <person name="Yuan J."/>
            <person name="Sun Y."/>
            <person name="Gao Y."/>
            <person name="Zhang L."/>
            <person name="Li S."/>
            <person name="Dai H."/>
            <person name="Hamel J.F."/>
            <person name="Liu C."/>
            <person name="Yu Y."/>
            <person name="Liu S."/>
            <person name="Lin W."/>
            <person name="Guo K."/>
            <person name="Jin S."/>
            <person name="Xu P."/>
            <person name="Storey K.B."/>
            <person name="Huan P."/>
            <person name="Zhang T."/>
            <person name="Zhou Y."/>
            <person name="Zhang J."/>
            <person name="Lin C."/>
            <person name="Li X."/>
            <person name="Xing L."/>
            <person name="Huo D."/>
            <person name="Sun M."/>
            <person name="Wang L."/>
            <person name="Mercier A."/>
            <person name="Li F."/>
            <person name="Yang H."/>
            <person name="Xiang J."/>
        </authorList>
    </citation>
    <scope>NUCLEOTIDE SEQUENCE [LARGE SCALE GENOMIC DNA]</scope>
    <source>
        <strain evidence="2">Shaxun</strain>
        <tissue evidence="2">Muscle</tissue>
    </source>
</reference>
<dbReference type="Pfam" id="PF14893">
    <property type="entry name" value="PNMA"/>
    <property type="match status" value="1"/>
</dbReference>
<protein>
    <submittedName>
        <fullName evidence="2">Putative paraneoplastic antigen Ma1-like</fullName>
    </submittedName>
</protein>
<accession>A0A2G8KUL2</accession>
<keyword evidence="3" id="KW-1185">Reference proteome</keyword>
<sequence>MVEDPGLSEGDKRSRLAESLAPPALSIYRKAAQTLGFCVSAEELLSQLGEAFGVACEVEDLLSLFRDTYQEAGEKPSYLARLEDRLNQAVQFGGVPYGDIDRLRLSQYVRG</sequence>
<dbReference type="InterPro" id="IPR048270">
    <property type="entry name" value="PNMA_C"/>
</dbReference>
<proteinExistence type="predicted"/>
<dbReference type="OrthoDB" id="115435at2759"/>
<dbReference type="InterPro" id="IPR026523">
    <property type="entry name" value="PNMA"/>
</dbReference>
<evidence type="ECO:0000313" key="3">
    <source>
        <dbReference type="Proteomes" id="UP000230750"/>
    </source>
</evidence>
<dbReference type="STRING" id="307972.A0A2G8KUL2"/>
<gene>
    <name evidence="2" type="ORF">BSL78_11443</name>
</gene>
<evidence type="ECO:0000259" key="1">
    <source>
        <dbReference type="Pfam" id="PF14893"/>
    </source>
</evidence>
<dbReference type="PANTHER" id="PTHR23095:SF46">
    <property type="entry name" value="GAG PROTEIN"/>
    <property type="match status" value="1"/>
</dbReference>
<dbReference type="Proteomes" id="UP000230750">
    <property type="component" value="Unassembled WGS sequence"/>
</dbReference>
<dbReference type="EMBL" id="MRZV01000361">
    <property type="protein sequence ID" value="PIK51681.1"/>
    <property type="molecule type" value="Genomic_DNA"/>
</dbReference>
<evidence type="ECO:0000313" key="2">
    <source>
        <dbReference type="EMBL" id="PIK51681.1"/>
    </source>
</evidence>
<comment type="caution">
    <text evidence="2">The sequence shown here is derived from an EMBL/GenBank/DDBJ whole genome shotgun (WGS) entry which is preliminary data.</text>
</comment>